<dbReference type="PANTHER" id="PTHR33048:SF47">
    <property type="entry name" value="INTEGRAL MEMBRANE PROTEIN-RELATED"/>
    <property type="match status" value="1"/>
</dbReference>
<evidence type="ECO:0000259" key="8">
    <source>
        <dbReference type="Pfam" id="PF20684"/>
    </source>
</evidence>
<accession>J3NQ54</accession>
<feature type="transmembrane region" description="Helical" evidence="7">
    <location>
        <begin position="143"/>
        <end position="167"/>
    </location>
</feature>
<keyword evidence="3 7" id="KW-1133">Transmembrane helix</keyword>
<evidence type="ECO:0000256" key="1">
    <source>
        <dbReference type="ARBA" id="ARBA00004141"/>
    </source>
</evidence>
<proteinExistence type="inferred from homology"/>
<keyword evidence="11" id="KW-1185">Reference proteome</keyword>
<reference evidence="11" key="1">
    <citation type="submission" date="2010-07" db="EMBL/GenBank/DDBJ databases">
        <title>The genome sequence of Gaeumannomyces graminis var. tritici strain R3-111a-1.</title>
        <authorList>
            <consortium name="The Broad Institute Genome Sequencing Platform"/>
            <person name="Ma L.-J."/>
            <person name="Dead R."/>
            <person name="Young S."/>
            <person name="Zeng Q."/>
            <person name="Koehrsen M."/>
            <person name="Alvarado L."/>
            <person name="Berlin A."/>
            <person name="Chapman S.B."/>
            <person name="Chen Z."/>
            <person name="Freedman E."/>
            <person name="Gellesch M."/>
            <person name="Goldberg J."/>
            <person name="Griggs A."/>
            <person name="Gujja S."/>
            <person name="Heilman E.R."/>
            <person name="Heiman D."/>
            <person name="Hepburn T."/>
            <person name="Howarth C."/>
            <person name="Jen D."/>
            <person name="Larson L."/>
            <person name="Mehta T."/>
            <person name="Neiman D."/>
            <person name="Pearson M."/>
            <person name="Roberts A."/>
            <person name="Saif S."/>
            <person name="Shea T."/>
            <person name="Shenoy N."/>
            <person name="Sisk P."/>
            <person name="Stolte C."/>
            <person name="Sykes S."/>
            <person name="Walk T."/>
            <person name="White J."/>
            <person name="Yandava C."/>
            <person name="Haas B."/>
            <person name="Nusbaum C."/>
            <person name="Birren B."/>
        </authorList>
    </citation>
    <scope>NUCLEOTIDE SEQUENCE [LARGE SCALE GENOMIC DNA]</scope>
    <source>
        <strain evidence="11">R3-111a-1</strain>
    </source>
</reference>
<gene>
    <name evidence="10" type="primary">20343869</name>
    <name evidence="9" type="ORF">GGTG_03411</name>
</gene>
<dbReference type="Pfam" id="PF20684">
    <property type="entry name" value="Fung_rhodopsin"/>
    <property type="match status" value="1"/>
</dbReference>
<reference evidence="9" key="3">
    <citation type="submission" date="2010-09" db="EMBL/GenBank/DDBJ databases">
        <title>Annotation of Gaeumannomyces graminis var. tritici R3-111a-1.</title>
        <authorList>
            <consortium name="The Broad Institute Genome Sequencing Platform"/>
            <person name="Ma L.-J."/>
            <person name="Dead R."/>
            <person name="Young S.K."/>
            <person name="Zeng Q."/>
            <person name="Gargeya S."/>
            <person name="Fitzgerald M."/>
            <person name="Haas B."/>
            <person name="Abouelleil A."/>
            <person name="Alvarado L."/>
            <person name="Arachchi H.M."/>
            <person name="Berlin A."/>
            <person name="Brown A."/>
            <person name="Chapman S.B."/>
            <person name="Chen Z."/>
            <person name="Dunbar C."/>
            <person name="Freedman E."/>
            <person name="Gearin G."/>
            <person name="Gellesch M."/>
            <person name="Goldberg J."/>
            <person name="Griggs A."/>
            <person name="Gujja S."/>
            <person name="Heiman D."/>
            <person name="Howarth C."/>
            <person name="Larson L."/>
            <person name="Lui A."/>
            <person name="MacDonald P.J.P."/>
            <person name="Mehta T."/>
            <person name="Montmayeur A."/>
            <person name="Murphy C."/>
            <person name="Neiman D."/>
            <person name="Pearson M."/>
            <person name="Priest M."/>
            <person name="Roberts A."/>
            <person name="Saif S."/>
            <person name="Shea T."/>
            <person name="Shenoy N."/>
            <person name="Sisk P."/>
            <person name="Stolte C."/>
            <person name="Sykes S."/>
            <person name="Yandava C."/>
            <person name="Wortman J."/>
            <person name="Nusbaum C."/>
            <person name="Birren B."/>
        </authorList>
    </citation>
    <scope>NUCLEOTIDE SEQUENCE</scope>
    <source>
        <strain evidence="9">R3-111a-1</strain>
    </source>
</reference>
<dbReference type="eggNOG" id="ENOG502SHHF">
    <property type="taxonomic scope" value="Eukaryota"/>
</dbReference>
<evidence type="ECO:0000313" key="9">
    <source>
        <dbReference type="EMBL" id="EJT78310.1"/>
    </source>
</evidence>
<dbReference type="Proteomes" id="UP000006039">
    <property type="component" value="Unassembled WGS sequence"/>
</dbReference>
<evidence type="ECO:0000256" key="5">
    <source>
        <dbReference type="ARBA" id="ARBA00038359"/>
    </source>
</evidence>
<feature type="transmembrane region" description="Helical" evidence="7">
    <location>
        <begin position="111"/>
        <end position="131"/>
    </location>
</feature>
<comment type="subcellular location">
    <subcellularLocation>
        <location evidence="1">Membrane</location>
        <topology evidence="1">Multi-pass membrane protein</topology>
    </subcellularLocation>
</comment>
<reference evidence="10" key="5">
    <citation type="submission" date="2018-04" db="UniProtKB">
        <authorList>
            <consortium name="EnsemblFungi"/>
        </authorList>
    </citation>
    <scope>IDENTIFICATION</scope>
    <source>
        <strain evidence="10">R3-111a-1</strain>
    </source>
</reference>
<feature type="transmembrane region" description="Helical" evidence="7">
    <location>
        <begin position="187"/>
        <end position="210"/>
    </location>
</feature>
<feature type="domain" description="Rhodopsin" evidence="8">
    <location>
        <begin position="44"/>
        <end position="284"/>
    </location>
</feature>
<sequence>MAAEPLFMRDPPPGEERWAAGSLAATQQTAGAVTLGLATLVYGLRMYSRLYLTRLRPGWDDYLAGTAMVCGWGFYVCTMGMIANGGCGRSMWQVTMSEFEELLKWTLPVNIFYMLTADLAKLSLLVLYWSLSPKRTYRAVVKMLIVGFILYGAIYACISLFGCIPFRAHWDLAAIPTARCVDKFSFFLAASVANVFMDMAILVVPLHIVIPLQVSRRQKTSLFFLFGTGGSVIVIASYCCYLTVKLFSSDNYTRGLSHELSWMYAELAGCVICASASALKPFFTRFLPQLFGTAFSRSAGSGDGGTGLELSKGAGAGASMGSRVQRKTRRQVSQGAIELELGNDSEERLAQGRRDDGDRRPSETLISVESSSALGRAPQHLSDWAIAGDMSKINVSRQVTLSYEDSASGGHIV</sequence>
<evidence type="ECO:0000256" key="7">
    <source>
        <dbReference type="SAM" id="Phobius"/>
    </source>
</evidence>
<dbReference type="PANTHER" id="PTHR33048">
    <property type="entry name" value="PTH11-LIKE INTEGRAL MEMBRANE PROTEIN (AFU_ORTHOLOGUE AFUA_5G11245)"/>
    <property type="match status" value="1"/>
</dbReference>
<dbReference type="EnsemblFungi" id="EJT78310">
    <property type="protein sequence ID" value="EJT78310"/>
    <property type="gene ID" value="GGTG_03411"/>
</dbReference>
<dbReference type="VEuPathDB" id="FungiDB:GGTG_03411"/>
<reference evidence="10" key="4">
    <citation type="journal article" date="2015" name="G3 (Bethesda)">
        <title>Genome sequences of three phytopathogenic species of the Magnaporthaceae family of fungi.</title>
        <authorList>
            <person name="Okagaki L.H."/>
            <person name="Nunes C.C."/>
            <person name="Sailsbery J."/>
            <person name="Clay B."/>
            <person name="Brown D."/>
            <person name="John T."/>
            <person name="Oh Y."/>
            <person name="Young N."/>
            <person name="Fitzgerald M."/>
            <person name="Haas B.J."/>
            <person name="Zeng Q."/>
            <person name="Young S."/>
            <person name="Adiconis X."/>
            <person name="Fan L."/>
            <person name="Levin J.Z."/>
            <person name="Mitchell T.K."/>
            <person name="Okubara P.A."/>
            <person name="Farman M.L."/>
            <person name="Kohn L.M."/>
            <person name="Birren B."/>
            <person name="Ma L.-J."/>
            <person name="Dean R.A."/>
        </authorList>
    </citation>
    <scope>NUCLEOTIDE SEQUENCE</scope>
    <source>
        <strain evidence="10">R3-111a-1</strain>
    </source>
</reference>
<dbReference type="AlphaFoldDB" id="J3NQ54"/>
<evidence type="ECO:0000256" key="3">
    <source>
        <dbReference type="ARBA" id="ARBA00022989"/>
    </source>
</evidence>
<keyword evidence="2 7" id="KW-0812">Transmembrane</keyword>
<feature type="region of interest" description="Disordered" evidence="6">
    <location>
        <begin position="313"/>
        <end position="338"/>
    </location>
</feature>
<evidence type="ECO:0000256" key="6">
    <source>
        <dbReference type="SAM" id="MobiDB-lite"/>
    </source>
</evidence>
<dbReference type="HOGENOM" id="CLU_028200_12_5_1"/>
<feature type="region of interest" description="Disordered" evidence="6">
    <location>
        <begin position="343"/>
        <end position="362"/>
    </location>
</feature>
<reference evidence="9" key="2">
    <citation type="submission" date="2010-07" db="EMBL/GenBank/DDBJ databases">
        <authorList>
            <consortium name="The Broad Institute Genome Sequencing Platform"/>
            <consortium name="Broad Institute Genome Sequencing Center for Infectious Disease"/>
            <person name="Ma L.-J."/>
            <person name="Dead R."/>
            <person name="Young S."/>
            <person name="Zeng Q."/>
            <person name="Koehrsen M."/>
            <person name="Alvarado L."/>
            <person name="Berlin A."/>
            <person name="Chapman S.B."/>
            <person name="Chen Z."/>
            <person name="Freedman E."/>
            <person name="Gellesch M."/>
            <person name="Goldberg J."/>
            <person name="Griggs A."/>
            <person name="Gujja S."/>
            <person name="Heilman E.R."/>
            <person name="Heiman D."/>
            <person name="Hepburn T."/>
            <person name="Howarth C."/>
            <person name="Jen D."/>
            <person name="Larson L."/>
            <person name="Mehta T."/>
            <person name="Neiman D."/>
            <person name="Pearson M."/>
            <person name="Roberts A."/>
            <person name="Saif S."/>
            <person name="Shea T."/>
            <person name="Shenoy N."/>
            <person name="Sisk P."/>
            <person name="Stolte C."/>
            <person name="Sykes S."/>
            <person name="Walk T."/>
            <person name="White J."/>
            <person name="Yandava C."/>
            <person name="Haas B."/>
            <person name="Nusbaum C."/>
            <person name="Birren B."/>
        </authorList>
    </citation>
    <scope>NUCLEOTIDE SEQUENCE</scope>
    <source>
        <strain evidence="9">R3-111a-1</strain>
    </source>
</reference>
<dbReference type="InterPro" id="IPR052337">
    <property type="entry name" value="SAT4-like"/>
</dbReference>
<evidence type="ECO:0000313" key="11">
    <source>
        <dbReference type="Proteomes" id="UP000006039"/>
    </source>
</evidence>
<evidence type="ECO:0000313" key="10">
    <source>
        <dbReference type="EnsemblFungi" id="EJT78310"/>
    </source>
</evidence>
<name>J3NQ54_GAET3</name>
<evidence type="ECO:0000256" key="4">
    <source>
        <dbReference type="ARBA" id="ARBA00023136"/>
    </source>
</evidence>
<dbReference type="GO" id="GO:0016020">
    <property type="term" value="C:membrane"/>
    <property type="evidence" value="ECO:0007669"/>
    <property type="project" value="UniProtKB-SubCell"/>
</dbReference>
<comment type="similarity">
    <text evidence="5">Belongs to the SAT4 family.</text>
</comment>
<dbReference type="GeneID" id="20343869"/>
<organism evidence="9">
    <name type="scientific">Gaeumannomyces tritici (strain R3-111a-1)</name>
    <name type="common">Wheat and barley take-all root rot fungus</name>
    <name type="synonym">Gaeumannomyces graminis var. tritici</name>
    <dbReference type="NCBI Taxonomy" id="644352"/>
    <lineage>
        <taxon>Eukaryota</taxon>
        <taxon>Fungi</taxon>
        <taxon>Dikarya</taxon>
        <taxon>Ascomycota</taxon>
        <taxon>Pezizomycotina</taxon>
        <taxon>Sordariomycetes</taxon>
        <taxon>Sordariomycetidae</taxon>
        <taxon>Magnaporthales</taxon>
        <taxon>Magnaporthaceae</taxon>
        <taxon>Gaeumannomyces</taxon>
    </lineage>
</organism>
<evidence type="ECO:0000256" key="2">
    <source>
        <dbReference type="ARBA" id="ARBA00022692"/>
    </source>
</evidence>
<feature type="transmembrane region" description="Helical" evidence="7">
    <location>
        <begin position="222"/>
        <end position="244"/>
    </location>
</feature>
<feature type="transmembrane region" description="Helical" evidence="7">
    <location>
        <begin position="20"/>
        <end position="42"/>
    </location>
</feature>
<feature type="compositionally biased region" description="Basic and acidic residues" evidence="6">
    <location>
        <begin position="345"/>
        <end position="362"/>
    </location>
</feature>
<dbReference type="RefSeq" id="XP_009219455.1">
    <property type="nucleotide sequence ID" value="XM_009221191.1"/>
</dbReference>
<feature type="transmembrane region" description="Helical" evidence="7">
    <location>
        <begin position="62"/>
        <end position="83"/>
    </location>
</feature>
<keyword evidence="4 7" id="KW-0472">Membrane</keyword>
<dbReference type="OrthoDB" id="444631at2759"/>
<dbReference type="InterPro" id="IPR049326">
    <property type="entry name" value="Rhodopsin_dom_fungi"/>
</dbReference>
<protein>
    <recommendedName>
        <fullName evidence="8">Rhodopsin domain-containing protein</fullName>
    </recommendedName>
</protein>
<dbReference type="EMBL" id="GL385396">
    <property type="protein sequence ID" value="EJT78310.1"/>
    <property type="molecule type" value="Genomic_DNA"/>
</dbReference>